<proteinExistence type="predicted"/>
<dbReference type="EMBL" id="AGBF01000159">
    <property type="protein sequence ID" value="EGX56226.1"/>
    <property type="molecule type" value="Genomic_DNA"/>
</dbReference>
<dbReference type="Proteomes" id="UP000004217">
    <property type="component" value="Unassembled WGS sequence"/>
</dbReference>
<evidence type="ECO:0000313" key="3">
    <source>
        <dbReference type="Proteomes" id="UP000004217"/>
    </source>
</evidence>
<evidence type="ECO:0000256" key="1">
    <source>
        <dbReference type="SAM" id="MobiDB-lite"/>
    </source>
</evidence>
<feature type="compositionally biased region" description="Low complexity" evidence="1">
    <location>
        <begin position="81"/>
        <end position="94"/>
    </location>
</feature>
<sequence>MGTARRLPGSRTWLRVVVLLFAVLLPGTHAQAHSQHLVVGAPAEVAEHDLLDASLRAPARTGRRGVVRVAVRPRSGPPPAASRRVPVSRRACAPPREPYLPPVPRTVVLRC</sequence>
<protein>
    <submittedName>
        <fullName evidence="2">Uncharacterized protein</fullName>
    </submittedName>
</protein>
<accession>G2GJW0</accession>
<keyword evidence="3" id="KW-1185">Reference proteome</keyword>
<organism evidence="2 3">
    <name type="scientific">Streptomyces zinciresistens K42</name>
    <dbReference type="NCBI Taxonomy" id="700597"/>
    <lineage>
        <taxon>Bacteria</taxon>
        <taxon>Bacillati</taxon>
        <taxon>Actinomycetota</taxon>
        <taxon>Actinomycetes</taxon>
        <taxon>Kitasatosporales</taxon>
        <taxon>Streptomycetaceae</taxon>
        <taxon>Streptomyces</taxon>
    </lineage>
</organism>
<evidence type="ECO:0000313" key="2">
    <source>
        <dbReference type="EMBL" id="EGX56226.1"/>
    </source>
</evidence>
<reference evidence="2 3" key="1">
    <citation type="submission" date="2011-08" db="EMBL/GenBank/DDBJ databases">
        <authorList>
            <person name="Lin Y."/>
            <person name="Hao X."/>
            <person name="Johnstone L."/>
            <person name="Miller S.J."/>
            <person name="Wei G."/>
            <person name="Rensing C."/>
        </authorList>
    </citation>
    <scope>NUCLEOTIDE SEQUENCE [LARGE SCALE GENOMIC DNA]</scope>
    <source>
        <strain evidence="2 3">K42</strain>
    </source>
</reference>
<dbReference type="AlphaFoldDB" id="G2GJW0"/>
<comment type="caution">
    <text evidence="2">The sequence shown here is derived from an EMBL/GenBank/DDBJ whole genome shotgun (WGS) entry which is preliminary data.</text>
</comment>
<name>G2GJW0_9ACTN</name>
<feature type="region of interest" description="Disordered" evidence="1">
    <location>
        <begin position="72"/>
        <end position="96"/>
    </location>
</feature>
<gene>
    <name evidence="2" type="ORF">SZN_29013</name>
</gene>
<dbReference type="RefSeq" id="WP_007501863.1">
    <property type="nucleotide sequence ID" value="NZ_AGBF01000159.1"/>
</dbReference>
<dbReference type="PATRIC" id="fig|700597.3.peg.5694"/>